<accession>A0A177EE37</accession>
<feature type="compositionally biased region" description="Basic and acidic residues" evidence="1">
    <location>
        <begin position="1"/>
        <end position="10"/>
    </location>
</feature>
<dbReference type="GeneID" id="93646905"/>
<proteinExistence type="predicted"/>
<keyword evidence="3" id="KW-1185">Reference proteome</keyword>
<reference evidence="2 3" key="1">
    <citation type="submission" date="2016-02" db="EMBL/GenBank/DDBJ databases">
        <title>Discovery of a natural microsporidian pathogen with a broad tissue tropism in Caenorhabditis elegans.</title>
        <authorList>
            <person name="Luallen R.J."/>
            <person name="Reinke A.W."/>
            <person name="Tong L."/>
            <person name="Botts M.R."/>
            <person name="Felix M.-A."/>
            <person name="Troemel E.R."/>
        </authorList>
    </citation>
    <scope>NUCLEOTIDE SEQUENCE [LARGE SCALE GENOMIC DNA]</scope>
    <source>
        <strain evidence="2 3">JUm2807</strain>
    </source>
</reference>
<dbReference type="AlphaFoldDB" id="A0A177EE37"/>
<dbReference type="VEuPathDB" id="MicrosporidiaDB:NEDG_00555"/>
<sequence>MKERRREARNHPAKTAGPHSNFMTQKEKDFVSFLFCRLNKKKERLAPDFYTNTILPAPSSERKRPGAPEQPLFEGILGKATRKSTKKLAVDKSPQPKPFILKKRIISRTNIEKVYDLLNKKGLFTDAPAFSNEEQSEVVALLKETGEDLFNLDKGIVLLRRLLEGKDTARHFSPAIVSVLVERVRYIVSTAEFCKFTSEMIPFISSNLPLIKTDPDKLSEALLGNTAGVLIGHILLLVFKREDPEYFSTVSRVVATKLDDAKIKRLFQKTPPHIVWRLLATAVKALAQPEALALKKKLQPEIDQGLKNRSPGIIESIRVFSRKCQGEK</sequence>
<name>A0A177EE37_9MICR</name>
<evidence type="ECO:0000313" key="3">
    <source>
        <dbReference type="Proteomes" id="UP000185944"/>
    </source>
</evidence>
<gene>
    <name evidence="2" type="ORF">NEDG_00555</name>
</gene>
<evidence type="ECO:0000256" key="1">
    <source>
        <dbReference type="SAM" id="MobiDB-lite"/>
    </source>
</evidence>
<evidence type="ECO:0000313" key="2">
    <source>
        <dbReference type="EMBL" id="OAG29422.1"/>
    </source>
</evidence>
<dbReference type="OrthoDB" id="2187306at2759"/>
<dbReference type="EMBL" id="LTDL01000040">
    <property type="protein sequence ID" value="OAG29422.1"/>
    <property type="molecule type" value="Genomic_DNA"/>
</dbReference>
<dbReference type="Proteomes" id="UP000185944">
    <property type="component" value="Unassembled WGS sequence"/>
</dbReference>
<feature type="region of interest" description="Disordered" evidence="1">
    <location>
        <begin position="1"/>
        <end position="22"/>
    </location>
</feature>
<dbReference type="RefSeq" id="XP_067544070.1">
    <property type="nucleotide sequence ID" value="XM_067687973.1"/>
</dbReference>
<organism evidence="2 3">
    <name type="scientific">Nematocida displodere</name>
    <dbReference type="NCBI Taxonomy" id="1805483"/>
    <lineage>
        <taxon>Eukaryota</taxon>
        <taxon>Fungi</taxon>
        <taxon>Fungi incertae sedis</taxon>
        <taxon>Microsporidia</taxon>
        <taxon>Nematocida</taxon>
    </lineage>
</organism>
<comment type="caution">
    <text evidence="2">The sequence shown here is derived from an EMBL/GenBank/DDBJ whole genome shotgun (WGS) entry which is preliminary data.</text>
</comment>
<protein>
    <submittedName>
        <fullName evidence="2">Uncharacterized protein</fullName>
    </submittedName>
</protein>